<dbReference type="InterPro" id="IPR036397">
    <property type="entry name" value="RNaseH_sf"/>
</dbReference>
<reference evidence="1" key="1">
    <citation type="submission" date="2020-08" db="EMBL/GenBank/DDBJ databases">
        <title>Multicomponent nature underlies the extraordinary mechanical properties of spider dragline silk.</title>
        <authorList>
            <person name="Kono N."/>
            <person name="Nakamura H."/>
            <person name="Mori M."/>
            <person name="Yoshida Y."/>
            <person name="Ohtoshi R."/>
            <person name="Malay A.D."/>
            <person name="Moran D.A.P."/>
            <person name="Tomita M."/>
            <person name="Numata K."/>
            <person name="Arakawa K."/>
        </authorList>
    </citation>
    <scope>NUCLEOTIDE SEQUENCE</scope>
</reference>
<proteinExistence type="predicted"/>
<protein>
    <recommendedName>
        <fullName evidence="3">Transposase</fullName>
    </recommendedName>
</protein>
<evidence type="ECO:0000313" key="2">
    <source>
        <dbReference type="Proteomes" id="UP000887159"/>
    </source>
</evidence>
<evidence type="ECO:0000313" key="1">
    <source>
        <dbReference type="EMBL" id="GFY24270.1"/>
    </source>
</evidence>
<dbReference type="GO" id="GO:0003676">
    <property type="term" value="F:nucleic acid binding"/>
    <property type="evidence" value="ECO:0007669"/>
    <property type="project" value="InterPro"/>
</dbReference>
<dbReference type="EMBL" id="BMAU01021369">
    <property type="protein sequence ID" value="GFY24270.1"/>
    <property type="molecule type" value="Genomic_DNA"/>
</dbReference>
<gene>
    <name evidence="1" type="primary">AVEN_25625_1</name>
    <name evidence="1" type="ORF">TNCV_1013191</name>
</gene>
<accession>A0A8X7B9I6</accession>
<dbReference type="PANTHER" id="PTHR47326:SF1">
    <property type="entry name" value="HTH PSQ-TYPE DOMAIN-CONTAINING PROTEIN"/>
    <property type="match status" value="1"/>
</dbReference>
<comment type="caution">
    <text evidence="1">The sequence shown here is derived from an EMBL/GenBank/DDBJ whole genome shotgun (WGS) entry which is preliminary data.</text>
</comment>
<dbReference type="PANTHER" id="PTHR47326">
    <property type="entry name" value="TRANSPOSABLE ELEMENT TC3 TRANSPOSASE-LIKE PROTEIN"/>
    <property type="match status" value="1"/>
</dbReference>
<sequence length="151" mass="17492">MNCQTKLRINHLTAVKSIAILESNANLKLLYLKKKHSVVAIGMAINQTRRVAKRMWGFGASYFRKYIGRGGPVDWSLHSPDLSPLEFFWGHLKSVVYEALVAVVEDLTVQIYEALADIDITRNLFESDRQSFLRRCRLCYNLHSRNFEQFL</sequence>
<name>A0A8X7B9I6_TRICX</name>
<evidence type="ECO:0008006" key="3">
    <source>
        <dbReference type="Google" id="ProtNLM"/>
    </source>
</evidence>
<dbReference type="Gene3D" id="3.30.420.10">
    <property type="entry name" value="Ribonuclease H-like superfamily/Ribonuclease H"/>
    <property type="match status" value="1"/>
</dbReference>
<dbReference type="Proteomes" id="UP000887159">
    <property type="component" value="Unassembled WGS sequence"/>
</dbReference>
<keyword evidence="2" id="KW-1185">Reference proteome</keyword>
<dbReference type="AlphaFoldDB" id="A0A8X7B9I6"/>
<organism evidence="1 2">
    <name type="scientific">Trichonephila clavipes</name>
    <name type="common">Golden silk orbweaver</name>
    <name type="synonym">Nephila clavipes</name>
    <dbReference type="NCBI Taxonomy" id="2585209"/>
    <lineage>
        <taxon>Eukaryota</taxon>
        <taxon>Metazoa</taxon>
        <taxon>Ecdysozoa</taxon>
        <taxon>Arthropoda</taxon>
        <taxon>Chelicerata</taxon>
        <taxon>Arachnida</taxon>
        <taxon>Araneae</taxon>
        <taxon>Araneomorphae</taxon>
        <taxon>Entelegynae</taxon>
        <taxon>Araneoidea</taxon>
        <taxon>Nephilidae</taxon>
        <taxon>Trichonephila</taxon>
    </lineage>
</organism>